<comment type="similarity">
    <text evidence="1 4">Belongs to the ketopantoate reductase family.</text>
</comment>
<dbReference type="EC" id="1.1.1.169" evidence="4"/>
<evidence type="ECO:0000256" key="4">
    <source>
        <dbReference type="RuleBase" id="RU362068"/>
    </source>
</evidence>
<dbReference type="OrthoDB" id="3609at2759"/>
<dbReference type="InterPro" id="IPR013332">
    <property type="entry name" value="KPR_N"/>
</dbReference>
<evidence type="ECO:0000256" key="1">
    <source>
        <dbReference type="ARBA" id="ARBA00007870"/>
    </source>
</evidence>
<evidence type="ECO:0000259" key="6">
    <source>
        <dbReference type="Pfam" id="PF08546"/>
    </source>
</evidence>
<comment type="function">
    <text evidence="4">Catalyzes the NADPH-dependent reduction of ketopantoate into pantoic acid.</text>
</comment>
<dbReference type="EMBL" id="NAJN01000222">
    <property type="protein sequence ID" value="TKA76744.1"/>
    <property type="molecule type" value="Genomic_DNA"/>
</dbReference>
<dbReference type="GO" id="GO:0008677">
    <property type="term" value="F:2-dehydropantoate 2-reductase activity"/>
    <property type="evidence" value="ECO:0007669"/>
    <property type="project" value="UniProtKB-EC"/>
</dbReference>
<evidence type="ECO:0000313" key="7">
    <source>
        <dbReference type="EMBL" id="TKA76744.1"/>
    </source>
</evidence>
<organism evidence="7 8">
    <name type="scientific">Cryomyces minteri</name>
    <dbReference type="NCBI Taxonomy" id="331657"/>
    <lineage>
        <taxon>Eukaryota</taxon>
        <taxon>Fungi</taxon>
        <taxon>Dikarya</taxon>
        <taxon>Ascomycota</taxon>
        <taxon>Pezizomycotina</taxon>
        <taxon>Dothideomycetes</taxon>
        <taxon>Dothideomycetes incertae sedis</taxon>
        <taxon>Cryomyces</taxon>
    </lineage>
</organism>
<dbReference type="Pfam" id="PF02558">
    <property type="entry name" value="ApbA"/>
    <property type="match status" value="1"/>
</dbReference>
<sequence length="347" mass="37770">MSKKSNDTLDQRRTKVLLIGGGGVGTIAALNLERGGLASVTVVLRSNYDTVKEHGFNIESCDHGSLTGWRPTEVVDRVPIAGEGQWFEYIVCATKNVVDVPPSLTSIIAPAVTPSTVIVLVQNGLNIEKPFLSAFPSNMVLSGVSFMGSSEPQHGHIKHDFNDILVVGAFHNPSVDAVAEEHAARRVVELYGAGGRTKCTYSADVGWTRWRKLIYNACLNPICAITGLDTGRIRLADGVIDGLVRPAMDEIRAAARASGHELPDDITDTITKIPLDMYLPPSMLTDVRKNNFTEFENLLGEPLRAGQALGVPMPTLQVLYHLCQAIQWRNKEAKGMVKIPAKRTYTD</sequence>
<dbReference type="PANTHER" id="PTHR21708:SF30">
    <property type="entry name" value="2-DEHYDROPANTOATE 2-REDUCTASE-RELATED"/>
    <property type="match status" value="1"/>
</dbReference>
<accession>A0A4U0XI16</accession>
<dbReference type="Gene3D" id="1.10.1040.10">
    <property type="entry name" value="N-(1-d-carboxylethyl)-l-norvaline Dehydrogenase, domain 2"/>
    <property type="match status" value="1"/>
</dbReference>
<reference evidence="7 8" key="1">
    <citation type="submission" date="2017-03" db="EMBL/GenBank/DDBJ databases">
        <title>Genomes of endolithic fungi from Antarctica.</title>
        <authorList>
            <person name="Coleine C."/>
            <person name="Masonjones S."/>
            <person name="Stajich J.E."/>
        </authorList>
    </citation>
    <scope>NUCLEOTIDE SEQUENCE [LARGE SCALE GENOMIC DNA]</scope>
    <source>
        <strain evidence="7 8">CCFEE 5187</strain>
    </source>
</reference>
<feature type="domain" description="Ketopantoate reductase N-terminal" evidence="5">
    <location>
        <begin position="16"/>
        <end position="171"/>
    </location>
</feature>
<keyword evidence="8" id="KW-1185">Reference proteome</keyword>
<dbReference type="GO" id="GO:0005737">
    <property type="term" value="C:cytoplasm"/>
    <property type="evidence" value="ECO:0007669"/>
    <property type="project" value="TreeGrafter"/>
</dbReference>
<feature type="domain" description="Ketopantoate reductase C-terminal" evidence="6">
    <location>
        <begin position="207"/>
        <end position="327"/>
    </location>
</feature>
<gene>
    <name evidence="7" type="ORF">B0A49_02714</name>
</gene>
<dbReference type="AlphaFoldDB" id="A0A4U0XI16"/>
<proteinExistence type="inferred from homology"/>
<dbReference type="FunFam" id="1.10.1040.10:FF:000017">
    <property type="entry name" value="2-dehydropantoate 2-reductase"/>
    <property type="match status" value="1"/>
</dbReference>
<name>A0A4U0XI16_9PEZI</name>
<evidence type="ECO:0000256" key="2">
    <source>
        <dbReference type="ARBA" id="ARBA00022857"/>
    </source>
</evidence>
<evidence type="ECO:0000259" key="5">
    <source>
        <dbReference type="Pfam" id="PF02558"/>
    </source>
</evidence>
<keyword evidence="3 4" id="KW-0560">Oxidoreductase</keyword>
<keyword evidence="2 4" id="KW-0521">NADP</keyword>
<evidence type="ECO:0000313" key="8">
    <source>
        <dbReference type="Proteomes" id="UP000308768"/>
    </source>
</evidence>
<dbReference type="Pfam" id="PF08546">
    <property type="entry name" value="ApbA_C"/>
    <property type="match status" value="1"/>
</dbReference>
<dbReference type="STRING" id="331657.A0A4U0XI16"/>
<dbReference type="GO" id="GO:0015940">
    <property type="term" value="P:pantothenate biosynthetic process"/>
    <property type="evidence" value="ECO:0007669"/>
    <property type="project" value="InterPro"/>
</dbReference>
<comment type="caution">
    <text evidence="7">The sequence shown here is derived from an EMBL/GenBank/DDBJ whole genome shotgun (WGS) entry which is preliminary data.</text>
</comment>
<dbReference type="NCBIfam" id="TIGR00745">
    <property type="entry name" value="apbA_panE"/>
    <property type="match status" value="1"/>
</dbReference>
<dbReference type="SUPFAM" id="SSF48179">
    <property type="entry name" value="6-phosphogluconate dehydrogenase C-terminal domain-like"/>
    <property type="match status" value="1"/>
</dbReference>
<dbReference type="InterPro" id="IPR003710">
    <property type="entry name" value="ApbA"/>
</dbReference>
<evidence type="ECO:0000256" key="3">
    <source>
        <dbReference type="ARBA" id="ARBA00023002"/>
    </source>
</evidence>
<dbReference type="InterPro" id="IPR013328">
    <property type="entry name" value="6PGD_dom2"/>
</dbReference>
<comment type="catalytic activity">
    <reaction evidence="4">
        <text>(R)-pantoate + NADP(+) = 2-dehydropantoate + NADPH + H(+)</text>
        <dbReference type="Rhea" id="RHEA:16233"/>
        <dbReference type="ChEBI" id="CHEBI:11561"/>
        <dbReference type="ChEBI" id="CHEBI:15378"/>
        <dbReference type="ChEBI" id="CHEBI:15980"/>
        <dbReference type="ChEBI" id="CHEBI:57783"/>
        <dbReference type="ChEBI" id="CHEBI:58349"/>
        <dbReference type="EC" id="1.1.1.169"/>
    </reaction>
</comment>
<dbReference type="InterPro" id="IPR008927">
    <property type="entry name" value="6-PGluconate_DH-like_C_sf"/>
</dbReference>
<dbReference type="InterPro" id="IPR036291">
    <property type="entry name" value="NAD(P)-bd_dom_sf"/>
</dbReference>
<dbReference type="InterPro" id="IPR051402">
    <property type="entry name" value="KPR-Related"/>
</dbReference>
<dbReference type="InterPro" id="IPR013752">
    <property type="entry name" value="KPA_reductase"/>
</dbReference>
<dbReference type="SUPFAM" id="SSF51735">
    <property type="entry name" value="NAD(P)-binding Rossmann-fold domains"/>
    <property type="match status" value="1"/>
</dbReference>
<dbReference type="Proteomes" id="UP000308768">
    <property type="component" value="Unassembled WGS sequence"/>
</dbReference>
<dbReference type="PANTHER" id="PTHR21708">
    <property type="entry name" value="PROBABLE 2-DEHYDROPANTOATE 2-REDUCTASE"/>
    <property type="match status" value="1"/>
</dbReference>
<protein>
    <recommendedName>
        <fullName evidence="4">2-dehydropantoate 2-reductase</fullName>
        <ecNumber evidence="4">1.1.1.169</ecNumber>
    </recommendedName>
    <alternativeName>
        <fullName evidence="4">Ketopantoate reductase</fullName>
    </alternativeName>
</protein>
<dbReference type="Gene3D" id="3.40.50.720">
    <property type="entry name" value="NAD(P)-binding Rossmann-like Domain"/>
    <property type="match status" value="1"/>
</dbReference>